<dbReference type="PROSITE" id="PS50110">
    <property type="entry name" value="RESPONSE_REGULATORY"/>
    <property type="match status" value="1"/>
</dbReference>
<evidence type="ECO:0000256" key="3">
    <source>
        <dbReference type="PROSITE-ProRule" id="PRU00169"/>
    </source>
</evidence>
<dbReference type="Gene3D" id="3.40.50.2300">
    <property type="match status" value="1"/>
</dbReference>
<keyword evidence="1 3" id="KW-0597">Phosphoprotein</keyword>
<dbReference type="Proteomes" id="UP000321577">
    <property type="component" value="Unassembled WGS sequence"/>
</dbReference>
<dbReference type="GO" id="GO:0006355">
    <property type="term" value="P:regulation of DNA-templated transcription"/>
    <property type="evidence" value="ECO:0007669"/>
    <property type="project" value="InterPro"/>
</dbReference>
<protein>
    <submittedName>
        <fullName evidence="6">DNA-binding response regulator</fullName>
    </submittedName>
</protein>
<dbReference type="PANTHER" id="PTHR43214">
    <property type="entry name" value="TWO-COMPONENT RESPONSE REGULATOR"/>
    <property type="match status" value="1"/>
</dbReference>
<comment type="caution">
    <text evidence="6">The sequence shown here is derived from an EMBL/GenBank/DDBJ whole genome shotgun (WGS) entry which is preliminary data.</text>
</comment>
<dbReference type="PROSITE" id="PS50043">
    <property type="entry name" value="HTH_LUXR_2"/>
    <property type="match status" value="1"/>
</dbReference>
<dbReference type="PRINTS" id="PR00038">
    <property type="entry name" value="HTHLUXR"/>
</dbReference>
<dbReference type="Pfam" id="PF00196">
    <property type="entry name" value="GerE"/>
    <property type="match status" value="1"/>
</dbReference>
<accession>A0A512MFE8</accession>
<proteinExistence type="predicted"/>
<dbReference type="InterPro" id="IPR039420">
    <property type="entry name" value="WalR-like"/>
</dbReference>
<dbReference type="InterPro" id="IPR011006">
    <property type="entry name" value="CheY-like_superfamily"/>
</dbReference>
<evidence type="ECO:0000313" key="7">
    <source>
        <dbReference type="Proteomes" id="UP000321577"/>
    </source>
</evidence>
<feature type="domain" description="HTH luxR-type" evidence="4">
    <location>
        <begin position="141"/>
        <end position="206"/>
    </location>
</feature>
<evidence type="ECO:0000256" key="1">
    <source>
        <dbReference type="ARBA" id="ARBA00022553"/>
    </source>
</evidence>
<organism evidence="6 7">
    <name type="scientific">Brevifollis gellanilyticus</name>
    <dbReference type="NCBI Taxonomy" id="748831"/>
    <lineage>
        <taxon>Bacteria</taxon>
        <taxon>Pseudomonadati</taxon>
        <taxon>Verrucomicrobiota</taxon>
        <taxon>Verrucomicrobiia</taxon>
        <taxon>Verrucomicrobiales</taxon>
        <taxon>Verrucomicrobiaceae</taxon>
    </lineage>
</organism>
<reference evidence="6 7" key="1">
    <citation type="submission" date="2019-07" db="EMBL/GenBank/DDBJ databases">
        <title>Whole genome shotgun sequence of Brevifollis gellanilyticus NBRC 108608.</title>
        <authorList>
            <person name="Hosoyama A."/>
            <person name="Uohara A."/>
            <person name="Ohji S."/>
            <person name="Ichikawa N."/>
        </authorList>
    </citation>
    <scope>NUCLEOTIDE SEQUENCE [LARGE SCALE GENOMIC DNA]</scope>
    <source>
        <strain evidence="6 7">NBRC 108608</strain>
    </source>
</reference>
<dbReference type="AlphaFoldDB" id="A0A512MFE8"/>
<dbReference type="InterPro" id="IPR058245">
    <property type="entry name" value="NreC/VraR/RcsB-like_REC"/>
</dbReference>
<dbReference type="GO" id="GO:0000160">
    <property type="term" value="P:phosphorelay signal transduction system"/>
    <property type="evidence" value="ECO:0007669"/>
    <property type="project" value="InterPro"/>
</dbReference>
<dbReference type="EMBL" id="BKAG01000041">
    <property type="protein sequence ID" value="GEP45071.1"/>
    <property type="molecule type" value="Genomic_DNA"/>
</dbReference>
<dbReference type="SUPFAM" id="SSF46894">
    <property type="entry name" value="C-terminal effector domain of the bipartite response regulators"/>
    <property type="match status" value="1"/>
</dbReference>
<dbReference type="Pfam" id="PF00072">
    <property type="entry name" value="Response_reg"/>
    <property type="match status" value="1"/>
</dbReference>
<keyword evidence="2 6" id="KW-0238">DNA-binding</keyword>
<dbReference type="SMART" id="SM00421">
    <property type="entry name" value="HTH_LUXR"/>
    <property type="match status" value="1"/>
</dbReference>
<sequence>MVVDDHPIFRHGICQFLGQFSEVSVCGEAANAQLALENMRRLNPEIVVLDISMPGMNGIELIKHMLAEHPKVLILMLSSHEESLYALRALRAGAKGYVMKQQAMEHILEALRKIISGGIYVSPEFSEKLVFKAIVGSTGDLGSPVEKLSDRELEVLQLFGQGKSTREIGETLRLSMKTIETHRSHIKEKLGFSSAEELVKFATEWVTANGP</sequence>
<keyword evidence="7" id="KW-1185">Reference proteome</keyword>
<dbReference type="InterPro" id="IPR000792">
    <property type="entry name" value="Tscrpt_reg_LuxR_C"/>
</dbReference>
<name>A0A512MFE8_9BACT</name>
<evidence type="ECO:0000259" key="5">
    <source>
        <dbReference type="PROSITE" id="PS50110"/>
    </source>
</evidence>
<evidence type="ECO:0000259" key="4">
    <source>
        <dbReference type="PROSITE" id="PS50043"/>
    </source>
</evidence>
<dbReference type="PROSITE" id="PS00622">
    <property type="entry name" value="HTH_LUXR_1"/>
    <property type="match status" value="1"/>
</dbReference>
<evidence type="ECO:0000313" key="6">
    <source>
        <dbReference type="EMBL" id="GEP45071.1"/>
    </source>
</evidence>
<feature type="modified residue" description="4-aspartylphosphate" evidence="3">
    <location>
        <position position="50"/>
    </location>
</feature>
<dbReference type="PANTHER" id="PTHR43214:SF43">
    <property type="entry name" value="TWO-COMPONENT RESPONSE REGULATOR"/>
    <property type="match status" value="1"/>
</dbReference>
<dbReference type="SMART" id="SM00448">
    <property type="entry name" value="REC"/>
    <property type="match status" value="1"/>
</dbReference>
<dbReference type="CDD" id="cd06170">
    <property type="entry name" value="LuxR_C_like"/>
    <property type="match status" value="1"/>
</dbReference>
<evidence type="ECO:0000256" key="2">
    <source>
        <dbReference type="ARBA" id="ARBA00023125"/>
    </source>
</evidence>
<dbReference type="SUPFAM" id="SSF52172">
    <property type="entry name" value="CheY-like"/>
    <property type="match status" value="1"/>
</dbReference>
<dbReference type="InterPro" id="IPR016032">
    <property type="entry name" value="Sig_transdc_resp-reg_C-effctor"/>
</dbReference>
<dbReference type="CDD" id="cd17535">
    <property type="entry name" value="REC_NarL-like"/>
    <property type="match status" value="1"/>
</dbReference>
<dbReference type="InterPro" id="IPR001789">
    <property type="entry name" value="Sig_transdc_resp-reg_receiver"/>
</dbReference>
<gene>
    <name evidence="6" type="ORF">BGE01nite_43620</name>
</gene>
<dbReference type="GO" id="GO:0003677">
    <property type="term" value="F:DNA binding"/>
    <property type="evidence" value="ECO:0007669"/>
    <property type="project" value="UniProtKB-KW"/>
</dbReference>
<feature type="domain" description="Response regulatory" evidence="5">
    <location>
        <begin position="1"/>
        <end position="115"/>
    </location>
</feature>